<feature type="transmembrane region" description="Helical" evidence="9">
    <location>
        <begin position="20"/>
        <end position="41"/>
    </location>
</feature>
<accession>A0ABN3A6Y9</accession>
<dbReference type="PANTHER" id="PTHR42878">
    <property type="entry name" value="TWO-COMPONENT HISTIDINE KINASE"/>
    <property type="match status" value="1"/>
</dbReference>
<gene>
    <name evidence="11" type="ORF">GCM10009844_42130</name>
</gene>
<dbReference type="CDD" id="cd00075">
    <property type="entry name" value="HATPase"/>
    <property type="match status" value="1"/>
</dbReference>
<comment type="caution">
    <text evidence="11">The sequence shown here is derived from an EMBL/GenBank/DDBJ whole genome shotgun (WGS) entry which is preliminary data.</text>
</comment>
<dbReference type="PANTHER" id="PTHR42878:SF7">
    <property type="entry name" value="SENSOR HISTIDINE KINASE GLRK"/>
    <property type="match status" value="1"/>
</dbReference>
<keyword evidence="5" id="KW-0418">Kinase</keyword>
<evidence type="ECO:0000313" key="12">
    <source>
        <dbReference type="Proteomes" id="UP001501771"/>
    </source>
</evidence>
<dbReference type="InterPro" id="IPR003594">
    <property type="entry name" value="HATPase_dom"/>
</dbReference>
<dbReference type="EC" id="2.7.13.3" evidence="2"/>
<dbReference type="EMBL" id="BAAAQR010000017">
    <property type="protein sequence ID" value="GAA2155272.1"/>
    <property type="molecule type" value="Genomic_DNA"/>
</dbReference>
<keyword evidence="9" id="KW-1133">Transmembrane helix</keyword>
<dbReference type="RefSeq" id="WP_344157343.1">
    <property type="nucleotide sequence ID" value="NZ_BAAAQR010000017.1"/>
</dbReference>
<dbReference type="InterPro" id="IPR004358">
    <property type="entry name" value="Sig_transdc_His_kin-like_C"/>
</dbReference>
<dbReference type="SUPFAM" id="SSF55874">
    <property type="entry name" value="ATPase domain of HSP90 chaperone/DNA topoisomerase II/histidine kinase"/>
    <property type="match status" value="1"/>
</dbReference>
<evidence type="ECO:0000259" key="10">
    <source>
        <dbReference type="PROSITE" id="PS50109"/>
    </source>
</evidence>
<organism evidence="11 12">
    <name type="scientific">Nocardioides koreensis</name>
    <dbReference type="NCBI Taxonomy" id="433651"/>
    <lineage>
        <taxon>Bacteria</taxon>
        <taxon>Bacillati</taxon>
        <taxon>Actinomycetota</taxon>
        <taxon>Actinomycetes</taxon>
        <taxon>Propionibacteriales</taxon>
        <taxon>Nocardioidaceae</taxon>
        <taxon>Nocardioides</taxon>
    </lineage>
</organism>
<dbReference type="Proteomes" id="UP001501771">
    <property type="component" value="Unassembled WGS sequence"/>
</dbReference>
<feature type="transmembrane region" description="Helical" evidence="9">
    <location>
        <begin position="208"/>
        <end position="228"/>
    </location>
</feature>
<evidence type="ECO:0000256" key="5">
    <source>
        <dbReference type="ARBA" id="ARBA00022777"/>
    </source>
</evidence>
<dbReference type="InterPro" id="IPR050351">
    <property type="entry name" value="BphY/WalK/GraS-like"/>
</dbReference>
<evidence type="ECO:0000256" key="6">
    <source>
        <dbReference type="ARBA" id="ARBA00022840"/>
    </source>
</evidence>
<evidence type="ECO:0000256" key="3">
    <source>
        <dbReference type="ARBA" id="ARBA00022679"/>
    </source>
</evidence>
<feature type="domain" description="Histidine kinase" evidence="10">
    <location>
        <begin position="258"/>
        <end position="455"/>
    </location>
</feature>
<evidence type="ECO:0000256" key="4">
    <source>
        <dbReference type="ARBA" id="ARBA00022741"/>
    </source>
</evidence>
<dbReference type="Pfam" id="PF02518">
    <property type="entry name" value="HATPase_c"/>
    <property type="match status" value="1"/>
</dbReference>
<evidence type="ECO:0000313" key="11">
    <source>
        <dbReference type="EMBL" id="GAA2155272.1"/>
    </source>
</evidence>
<keyword evidence="12" id="KW-1185">Reference proteome</keyword>
<evidence type="ECO:0000256" key="9">
    <source>
        <dbReference type="SAM" id="Phobius"/>
    </source>
</evidence>
<evidence type="ECO:0000256" key="2">
    <source>
        <dbReference type="ARBA" id="ARBA00012438"/>
    </source>
</evidence>
<dbReference type="SMART" id="SM00387">
    <property type="entry name" value="HATPase_c"/>
    <property type="match status" value="1"/>
</dbReference>
<keyword evidence="7" id="KW-0902">Two-component regulatory system</keyword>
<feature type="transmembrane region" description="Helical" evidence="9">
    <location>
        <begin position="86"/>
        <end position="106"/>
    </location>
</feature>
<keyword evidence="3" id="KW-0808">Transferase</keyword>
<keyword evidence="9" id="KW-0812">Transmembrane</keyword>
<comment type="catalytic activity">
    <reaction evidence="1">
        <text>ATP + protein L-histidine = ADP + protein N-phospho-L-histidine.</text>
        <dbReference type="EC" id="2.7.13.3"/>
    </reaction>
</comment>
<feature type="transmembrane region" description="Helical" evidence="9">
    <location>
        <begin position="118"/>
        <end position="136"/>
    </location>
</feature>
<evidence type="ECO:0000256" key="1">
    <source>
        <dbReference type="ARBA" id="ARBA00000085"/>
    </source>
</evidence>
<dbReference type="InterPro" id="IPR005467">
    <property type="entry name" value="His_kinase_dom"/>
</dbReference>
<evidence type="ECO:0000256" key="7">
    <source>
        <dbReference type="ARBA" id="ARBA00023012"/>
    </source>
</evidence>
<sequence length="459" mass="48245">MLLHPYGLMLAVQDPAVDRVHVAGAMGLLLVQLAVLASAVVAKYDWRISRRPVTGWLAMTLSFLAAQHVPFALLAVQGSAEGRYGYVLGVTQLPSSMVVLTMVALAMRSTRLPVRNPLAAGLLLGGLVAVARFALINSGLDPTLRLTHVAGLAVVSLVSVALAGIVVVLVRSSALPAWARARLVVFTACVLVSRALSTGHDHGVPSPLAVAVAVLGAIAVASATTALLRQTISENSRRLVNLSHRAASAEMNVRHGQEKMHELHATVAGVAQASRLLIQNGGPTGPQRTRLESLLDAEMRRLERMLTRRGEQSVGDVCLDDVLLPLVETQRTLGNDVRYPLSGLYAAGRPDDIAEAVHILLSNAARHAPGAPVTITTTRCSDTIEIRVSDDGPGIPAGLRSILFEWGARSATSPGQGIGLQLAKRLMTEQSGNLTLESEGRPGGATFVLSIPASPPGLT</sequence>
<dbReference type="PROSITE" id="PS50109">
    <property type="entry name" value="HIS_KIN"/>
    <property type="match status" value="1"/>
</dbReference>
<dbReference type="PRINTS" id="PR00344">
    <property type="entry name" value="BCTRLSENSOR"/>
</dbReference>
<feature type="transmembrane region" description="Helical" evidence="9">
    <location>
        <begin position="177"/>
        <end position="196"/>
    </location>
</feature>
<reference evidence="11 12" key="1">
    <citation type="journal article" date="2019" name="Int. J. Syst. Evol. Microbiol.">
        <title>The Global Catalogue of Microorganisms (GCM) 10K type strain sequencing project: providing services to taxonomists for standard genome sequencing and annotation.</title>
        <authorList>
            <consortium name="The Broad Institute Genomics Platform"/>
            <consortium name="The Broad Institute Genome Sequencing Center for Infectious Disease"/>
            <person name="Wu L."/>
            <person name="Ma J."/>
        </authorList>
    </citation>
    <scope>NUCLEOTIDE SEQUENCE [LARGE SCALE GENOMIC DNA]</scope>
    <source>
        <strain evidence="11 12">JCM 16022</strain>
    </source>
</reference>
<proteinExistence type="predicted"/>
<name>A0ABN3A6Y9_9ACTN</name>
<dbReference type="Gene3D" id="3.30.565.10">
    <property type="entry name" value="Histidine kinase-like ATPase, C-terminal domain"/>
    <property type="match status" value="1"/>
</dbReference>
<dbReference type="InterPro" id="IPR036890">
    <property type="entry name" value="HATPase_C_sf"/>
</dbReference>
<protein>
    <recommendedName>
        <fullName evidence="8">Sensor-like histidine kinase SenX3</fullName>
        <ecNumber evidence="2">2.7.13.3</ecNumber>
    </recommendedName>
</protein>
<evidence type="ECO:0000256" key="8">
    <source>
        <dbReference type="ARBA" id="ARBA00039401"/>
    </source>
</evidence>
<feature type="transmembrane region" description="Helical" evidence="9">
    <location>
        <begin position="148"/>
        <end position="170"/>
    </location>
</feature>
<feature type="transmembrane region" description="Helical" evidence="9">
    <location>
        <begin position="53"/>
        <end position="74"/>
    </location>
</feature>
<keyword evidence="6" id="KW-0067">ATP-binding</keyword>
<keyword evidence="9" id="KW-0472">Membrane</keyword>
<keyword evidence="4" id="KW-0547">Nucleotide-binding</keyword>